<organism evidence="1 3">
    <name type="scientific">Methylobacterium brachiatum</name>
    <dbReference type="NCBI Taxonomy" id="269660"/>
    <lineage>
        <taxon>Bacteria</taxon>
        <taxon>Pseudomonadati</taxon>
        <taxon>Pseudomonadota</taxon>
        <taxon>Alphaproteobacteria</taxon>
        <taxon>Hyphomicrobiales</taxon>
        <taxon>Methylobacteriaceae</taxon>
        <taxon>Methylobacterium</taxon>
    </lineage>
</organism>
<evidence type="ECO:0000313" key="4">
    <source>
        <dbReference type="Proteomes" id="UP001432995"/>
    </source>
</evidence>
<dbReference type="Proteomes" id="UP001223420">
    <property type="component" value="Unassembled WGS sequence"/>
</dbReference>
<evidence type="ECO:0000313" key="3">
    <source>
        <dbReference type="Proteomes" id="UP001223420"/>
    </source>
</evidence>
<protein>
    <submittedName>
        <fullName evidence="1">Uncharacterized protein</fullName>
    </submittedName>
</protein>
<dbReference type="EMBL" id="JAUSWL010000002">
    <property type="protein sequence ID" value="MDQ0542248.1"/>
    <property type="molecule type" value="Genomic_DNA"/>
</dbReference>
<dbReference type="Proteomes" id="UP001432995">
    <property type="component" value="Unassembled WGS sequence"/>
</dbReference>
<reference evidence="2" key="2">
    <citation type="submission" date="2024-06" db="EMBL/GenBank/DDBJ databases">
        <authorList>
            <person name="Campbell A.G."/>
        </authorList>
    </citation>
    <scope>NUCLEOTIDE SEQUENCE</scope>
    <source>
        <strain evidence="2">EM17</strain>
    </source>
</reference>
<dbReference type="AlphaFoldDB" id="A0AAJ1WWJ1"/>
<gene>
    <name evidence="2" type="ORF">ABS770_05055</name>
    <name evidence="1" type="ORF">QO001_001166</name>
</gene>
<proteinExistence type="predicted"/>
<sequence>MSVSATIQPDTHARSALNARLVRIAAVAGIPVEAFFSEPTSVAHAGLIELIRLWDAAPTETVRAEILAGTRAVVAGAADRTR</sequence>
<evidence type="ECO:0000313" key="1">
    <source>
        <dbReference type="EMBL" id="MDQ0542248.1"/>
    </source>
</evidence>
<dbReference type="EMBL" id="JBELQD010000002">
    <property type="protein sequence ID" value="MER2287618.1"/>
    <property type="molecule type" value="Genomic_DNA"/>
</dbReference>
<name>A0AAJ1WWJ1_9HYPH</name>
<keyword evidence="4" id="KW-1185">Reference proteome</keyword>
<accession>A0AAJ1WWJ1</accession>
<reference evidence="1" key="1">
    <citation type="submission" date="2023-07" db="EMBL/GenBank/DDBJ databases">
        <title>Genomic Encyclopedia of Type Strains, Phase IV (KMG-IV): sequencing the most valuable type-strain genomes for metagenomic binning, comparative biology and taxonomic classification.</title>
        <authorList>
            <person name="Goeker M."/>
        </authorList>
    </citation>
    <scope>NUCLEOTIDE SEQUENCE</scope>
    <source>
        <strain evidence="1">DSM 19569</strain>
    </source>
</reference>
<dbReference type="RefSeq" id="WP_122162409.1">
    <property type="nucleotide sequence ID" value="NZ_CP033231.1"/>
</dbReference>
<evidence type="ECO:0000313" key="2">
    <source>
        <dbReference type="EMBL" id="MER2287618.1"/>
    </source>
</evidence>
<comment type="caution">
    <text evidence="1">The sequence shown here is derived from an EMBL/GenBank/DDBJ whole genome shotgun (WGS) entry which is preliminary data.</text>
</comment>